<evidence type="ECO:0000313" key="3">
    <source>
        <dbReference type="Proteomes" id="UP000295087"/>
    </source>
</evidence>
<keyword evidence="1" id="KW-0472">Membrane</keyword>
<protein>
    <submittedName>
        <fullName evidence="2">Uncharacterized protein</fullName>
    </submittedName>
</protein>
<feature type="transmembrane region" description="Helical" evidence="1">
    <location>
        <begin position="124"/>
        <end position="142"/>
    </location>
</feature>
<dbReference type="RefSeq" id="WP_067487903.1">
    <property type="nucleotide sequence ID" value="NZ_SNXK01000007.1"/>
</dbReference>
<sequence>MSGTASDRELIDRYVYAVLAHIPRGSRGTVAAELRTRIAEEVPARPVRAVLSELGAPEDRARHFRGAPRQLIGPHLYDTYLRVLWPAVRAMAIVAGGVSLLTAALGGEAAPTVIDVLRDGLTSAFAGAVYAAFWVTVVFAGIERVAPGTVLYTWQPDDLPPVPHGREIPLGDAVGDLVFALIVLTVVLCFFPALAPPFLADVVGGLDSGVVTRLLPAVVVVAVLWIAVAGAQLLVRAWTLPVTVLSIAADLLAIATAAAVLVHRPYFSDVFLADLRGEDGDVARAVDIGIGIGAVAVILVCATAIVTAARRYLGHRQGDLDGGRRAGGSVLDVRV</sequence>
<reference evidence="2 3" key="1">
    <citation type="submission" date="2019-03" db="EMBL/GenBank/DDBJ databases">
        <title>Genomic Encyclopedia of Type Strains, Phase IV (KMG-IV): sequencing the most valuable type-strain genomes for metagenomic binning, comparative biology and taxonomic classification.</title>
        <authorList>
            <person name="Goeker M."/>
        </authorList>
    </citation>
    <scope>NUCLEOTIDE SEQUENCE [LARGE SCALE GENOMIC DNA]</scope>
    <source>
        <strain evidence="2 3">DSM 44496</strain>
    </source>
</reference>
<keyword evidence="1" id="KW-0812">Transmembrane</keyword>
<accession>A0A4R6P2S9</accession>
<feature type="transmembrane region" description="Helical" evidence="1">
    <location>
        <begin position="173"/>
        <end position="194"/>
    </location>
</feature>
<evidence type="ECO:0000256" key="1">
    <source>
        <dbReference type="SAM" id="Phobius"/>
    </source>
</evidence>
<feature type="transmembrane region" description="Helical" evidence="1">
    <location>
        <begin position="214"/>
        <end position="235"/>
    </location>
</feature>
<keyword evidence="3" id="KW-1185">Reference proteome</keyword>
<organism evidence="2 3">
    <name type="scientific">Nocardia ignorata</name>
    <dbReference type="NCBI Taxonomy" id="145285"/>
    <lineage>
        <taxon>Bacteria</taxon>
        <taxon>Bacillati</taxon>
        <taxon>Actinomycetota</taxon>
        <taxon>Actinomycetes</taxon>
        <taxon>Mycobacteriales</taxon>
        <taxon>Nocardiaceae</taxon>
        <taxon>Nocardia</taxon>
    </lineage>
</organism>
<proteinExistence type="predicted"/>
<feature type="transmembrane region" description="Helical" evidence="1">
    <location>
        <begin position="242"/>
        <end position="262"/>
    </location>
</feature>
<feature type="transmembrane region" description="Helical" evidence="1">
    <location>
        <begin position="282"/>
        <end position="306"/>
    </location>
</feature>
<comment type="caution">
    <text evidence="2">The sequence shown here is derived from an EMBL/GenBank/DDBJ whole genome shotgun (WGS) entry which is preliminary data.</text>
</comment>
<gene>
    <name evidence="2" type="ORF">DFR75_10746</name>
</gene>
<feature type="transmembrane region" description="Helical" evidence="1">
    <location>
        <begin position="83"/>
        <end position="104"/>
    </location>
</feature>
<keyword evidence="1" id="KW-1133">Transmembrane helix</keyword>
<dbReference type="Proteomes" id="UP000295087">
    <property type="component" value="Unassembled WGS sequence"/>
</dbReference>
<dbReference type="EMBL" id="SNXK01000007">
    <property type="protein sequence ID" value="TDP31821.1"/>
    <property type="molecule type" value="Genomic_DNA"/>
</dbReference>
<evidence type="ECO:0000313" key="2">
    <source>
        <dbReference type="EMBL" id="TDP31821.1"/>
    </source>
</evidence>
<dbReference type="AlphaFoldDB" id="A0A4R6P2S9"/>
<name>A0A4R6P2S9_NOCIG</name>